<evidence type="ECO:0000313" key="3">
    <source>
        <dbReference type="Proteomes" id="UP000243723"/>
    </source>
</evidence>
<dbReference type="PANTHER" id="PTHR47843">
    <property type="entry name" value="BTB DOMAIN-CONTAINING PROTEIN-RELATED"/>
    <property type="match status" value="1"/>
</dbReference>
<gene>
    <name evidence="2" type="ORF">B9Z65_928</name>
</gene>
<protein>
    <submittedName>
        <fullName evidence="2">BTB/POZ and MATH domain-containing protein 6</fullName>
    </submittedName>
</protein>
<feature type="domain" description="BTB" evidence="1">
    <location>
        <begin position="40"/>
        <end position="101"/>
    </location>
</feature>
<proteinExistence type="predicted"/>
<dbReference type="OrthoDB" id="6359816at2759"/>
<dbReference type="Gene3D" id="3.30.710.10">
    <property type="entry name" value="Potassium Channel Kv1.1, Chain A"/>
    <property type="match status" value="1"/>
</dbReference>
<dbReference type="Pfam" id="PF00651">
    <property type="entry name" value="BTB"/>
    <property type="match status" value="1"/>
</dbReference>
<comment type="caution">
    <text evidence="2">The sequence shown here is derived from an EMBL/GenBank/DDBJ whole genome shotgun (WGS) entry which is preliminary data.</text>
</comment>
<evidence type="ECO:0000313" key="2">
    <source>
        <dbReference type="EMBL" id="PSK60778.1"/>
    </source>
</evidence>
<dbReference type="InterPro" id="IPR011333">
    <property type="entry name" value="SKP1/BTB/POZ_sf"/>
</dbReference>
<evidence type="ECO:0000259" key="1">
    <source>
        <dbReference type="PROSITE" id="PS50097"/>
    </source>
</evidence>
<dbReference type="PROSITE" id="PS50097">
    <property type="entry name" value="BTB"/>
    <property type="match status" value="1"/>
</dbReference>
<dbReference type="SUPFAM" id="SSF54695">
    <property type="entry name" value="POZ domain"/>
    <property type="match status" value="1"/>
</dbReference>
<name>A0A2P8AJX4_9PEZI</name>
<reference evidence="2 3" key="1">
    <citation type="submission" date="2017-05" db="EMBL/GenBank/DDBJ databases">
        <title>Draft genome sequence of Elsinoe australis.</title>
        <authorList>
            <person name="Cheng Q."/>
        </authorList>
    </citation>
    <scope>NUCLEOTIDE SEQUENCE [LARGE SCALE GENOMIC DNA]</scope>
    <source>
        <strain evidence="2 3">NL1</strain>
    </source>
</reference>
<dbReference type="Proteomes" id="UP000243723">
    <property type="component" value="Unassembled WGS sequence"/>
</dbReference>
<accession>A0A2P8AJX4</accession>
<dbReference type="InterPro" id="IPR000210">
    <property type="entry name" value="BTB/POZ_dom"/>
</dbReference>
<dbReference type="CDD" id="cd18186">
    <property type="entry name" value="BTB_POZ_ZBTB_KLHL-like"/>
    <property type="match status" value="1"/>
</dbReference>
<dbReference type="AlphaFoldDB" id="A0A2P8AJX4"/>
<keyword evidence="3" id="KW-1185">Reference proteome</keyword>
<sequence length="262" mass="29277">MSHERPSKKVKLSGTQSLELYSDRWHNNSGQSLISTDLCSDCKIIASDDIILKTHKVILIKACPYFEKVLCGNFKEEAEDKTIDLREDETSLVVALVKYIYGCQYNEILQPEEHAKLDVHVHLYGYADKFDYAPLRKAAFDYLSVKCVSLPFNAEMASAYLTAVNENCLAGGGAMLTVAEQFVSRNIEGLSGLKADVFTEISRDCPQLGRMVLTHFTTGRGKDTTRWNCKSCKNFFEVTKSASPRNCPHCVVGAHALSEVKF</sequence>
<dbReference type="EMBL" id="NHZQ01000003">
    <property type="protein sequence ID" value="PSK60778.1"/>
    <property type="molecule type" value="Genomic_DNA"/>
</dbReference>
<organism evidence="2 3">
    <name type="scientific">Elsinoe australis</name>
    <dbReference type="NCBI Taxonomy" id="40998"/>
    <lineage>
        <taxon>Eukaryota</taxon>
        <taxon>Fungi</taxon>
        <taxon>Dikarya</taxon>
        <taxon>Ascomycota</taxon>
        <taxon>Pezizomycotina</taxon>
        <taxon>Dothideomycetes</taxon>
        <taxon>Dothideomycetidae</taxon>
        <taxon>Myriangiales</taxon>
        <taxon>Elsinoaceae</taxon>
        <taxon>Elsinoe</taxon>
    </lineage>
</organism>